<name>A0ABV4HQ29_9GAMM</name>
<dbReference type="Proteomes" id="UP001566331">
    <property type="component" value="Unassembled WGS sequence"/>
</dbReference>
<reference evidence="1 2" key="1">
    <citation type="submission" date="2024-07" db="EMBL/GenBank/DDBJ databases">
        <title>Luteimonas salilacus sp. nov., isolated from the shore soil of Salt Lake in Tibet of China.</title>
        <authorList>
            <person name="Zhang X."/>
            <person name="Li A."/>
        </authorList>
    </citation>
    <scope>NUCLEOTIDE SEQUENCE [LARGE SCALE GENOMIC DNA]</scope>
    <source>
        <strain evidence="1 2">B3-2-R+30</strain>
    </source>
</reference>
<gene>
    <name evidence="1" type="ORF">AB6713_04210</name>
</gene>
<dbReference type="EMBL" id="JBFWIC010000004">
    <property type="protein sequence ID" value="MEZ0473822.1"/>
    <property type="molecule type" value="Genomic_DNA"/>
</dbReference>
<evidence type="ECO:0000313" key="1">
    <source>
        <dbReference type="EMBL" id="MEZ0473822.1"/>
    </source>
</evidence>
<evidence type="ECO:0000313" key="2">
    <source>
        <dbReference type="Proteomes" id="UP001566331"/>
    </source>
</evidence>
<keyword evidence="2" id="KW-1185">Reference proteome</keyword>
<accession>A0ABV4HQ29</accession>
<sequence>MAAGEQMGLALRQNEIHFYAVGLVNGERGTAVALYRRAGKADAPAGDLLASIDLPDSERPVSLRFRMVRLRLDVF</sequence>
<comment type="caution">
    <text evidence="1">The sequence shown here is derived from an EMBL/GenBank/DDBJ whole genome shotgun (WGS) entry which is preliminary data.</text>
</comment>
<protein>
    <submittedName>
        <fullName evidence="1">Uncharacterized protein</fullName>
    </submittedName>
</protein>
<dbReference type="RefSeq" id="WP_370562540.1">
    <property type="nucleotide sequence ID" value="NZ_JBFWIB010000002.1"/>
</dbReference>
<organism evidence="1 2">
    <name type="scientific">Luteimonas salinilitoris</name>
    <dbReference type="NCBI Taxonomy" id="3237697"/>
    <lineage>
        <taxon>Bacteria</taxon>
        <taxon>Pseudomonadati</taxon>
        <taxon>Pseudomonadota</taxon>
        <taxon>Gammaproteobacteria</taxon>
        <taxon>Lysobacterales</taxon>
        <taxon>Lysobacteraceae</taxon>
        <taxon>Luteimonas</taxon>
    </lineage>
</organism>
<dbReference type="Gene3D" id="2.60.120.200">
    <property type="match status" value="1"/>
</dbReference>
<proteinExistence type="predicted"/>